<accession>A0A3M7SVG5</accession>
<keyword evidence="1" id="KW-0812">Transmembrane</keyword>
<organism evidence="2 3">
    <name type="scientific">Brachionus plicatilis</name>
    <name type="common">Marine rotifer</name>
    <name type="synonym">Brachionus muelleri</name>
    <dbReference type="NCBI Taxonomy" id="10195"/>
    <lineage>
        <taxon>Eukaryota</taxon>
        <taxon>Metazoa</taxon>
        <taxon>Spiralia</taxon>
        <taxon>Gnathifera</taxon>
        <taxon>Rotifera</taxon>
        <taxon>Eurotatoria</taxon>
        <taxon>Monogononta</taxon>
        <taxon>Pseudotrocha</taxon>
        <taxon>Ploima</taxon>
        <taxon>Brachionidae</taxon>
        <taxon>Brachionus</taxon>
    </lineage>
</organism>
<keyword evidence="3" id="KW-1185">Reference proteome</keyword>
<gene>
    <name evidence="2" type="ORF">BpHYR1_018810</name>
</gene>
<sequence>MLVFHVKDVKTGFVEIVFQRVSNKIIHFIDQTVNFWFFILAPFSTIVTCRISRKRKPQLGRFWELERQSRTYSTLIKITSIFTIVQNKIPIKI</sequence>
<evidence type="ECO:0000313" key="2">
    <source>
        <dbReference type="EMBL" id="RNA39746.1"/>
    </source>
</evidence>
<name>A0A3M7SVG5_BRAPC</name>
<proteinExistence type="predicted"/>
<dbReference type="EMBL" id="REGN01000706">
    <property type="protein sequence ID" value="RNA39746.1"/>
    <property type="molecule type" value="Genomic_DNA"/>
</dbReference>
<evidence type="ECO:0000256" key="1">
    <source>
        <dbReference type="SAM" id="Phobius"/>
    </source>
</evidence>
<protein>
    <submittedName>
        <fullName evidence="2">Uncharacterized protein</fullName>
    </submittedName>
</protein>
<evidence type="ECO:0000313" key="3">
    <source>
        <dbReference type="Proteomes" id="UP000276133"/>
    </source>
</evidence>
<keyword evidence="1" id="KW-1133">Transmembrane helix</keyword>
<dbReference type="AlphaFoldDB" id="A0A3M7SVG5"/>
<reference evidence="2 3" key="1">
    <citation type="journal article" date="2018" name="Sci. Rep.">
        <title>Genomic signatures of local adaptation to the degree of environmental predictability in rotifers.</title>
        <authorList>
            <person name="Franch-Gras L."/>
            <person name="Hahn C."/>
            <person name="Garcia-Roger E.M."/>
            <person name="Carmona M.J."/>
            <person name="Serra M."/>
            <person name="Gomez A."/>
        </authorList>
    </citation>
    <scope>NUCLEOTIDE SEQUENCE [LARGE SCALE GENOMIC DNA]</scope>
    <source>
        <strain evidence="2">HYR1</strain>
    </source>
</reference>
<feature type="transmembrane region" description="Helical" evidence="1">
    <location>
        <begin position="33"/>
        <end position="51"/>
    </location>
</feature>
<keyword evidence="1" id="KW-0472">Membrane</keyword>
<comment type="caution">
    <text evidence="2">The sequence shown here is derived from an EMBL/GenBank/DDBJ whole genome shotgun (WGS) entry which is preliminary data.</text>
</comment>
<dbReference type="Proteomes" id="UP000276133">
    <property type="component" value="Unassembled WGS sequence"/>
</dbReference>